<dbReference type="GeneID" id="9832466"/>
<dbReference type="AlphaFoldDB" id="A0A090LXG8"/>
<proteinExistence type="predicted"/>
<feature type="compositionally biased region" description="Low complexity" evidence="1">
    <location>
        <begin position="11"/>
        <end position="29"/>
    </location>
</feature>
<evidence type="ECO:0000256" key="1">
    <source>
        <dbReference type="SAM" id="MobiDB-lite"/>
    </source>
</evidence>
<dbReference type="InParanoid" id="A0A090LXG8"/>
<dbReference type="KEGG" id="ota:OT_ostta01g00530"/>
<comment type="caution">
    <text evidence="2">The sequence shown here is derived from an EMBL/GenBank/DDBJ whole genome shotgun (WGS) entry which is preliminary data.</text>
</comment>
<feature type="region of interest" description="Disordered" evidence="1">
    <location>
        <begin position="1"/>
        <end position="46"/>
    </location>
</feature>
<name>A0A090LXG8_OSTTA</name>
<protein>
    <submittedName>
        <fullName evidence="2">Uncharacterized protein</fullName>
    </submittedName>
</protein>
<organism evidence="2 3">
    <name type="scientific">Ostreococcus tauri</name>
    <name type="common">Marine green alga</name>
    <dbReference type="NCBI Taxonomy" id="70448"/>
    <lineage>
        <taxon>Eukaryota</taxon>
        <taxon>Viridiplantae</taxon>
        <taxon>Chlorophyta</taxon>
        <taxon>Mamiellophyceae</taxon>
        <taxon>Mamiellales</taxon>
        <taxon>Bathycoccaceae</taxon>
        <taxon>Ostreococcus</taxon>
    </lineage>
</organism>
<feature type="compositionally biased region" description="Basic and acidic residues" evidence="1">
    <location>
        <begin position="100"/>
        <end position="109"/>
    </location>
</feature>
<evidence type="ECO:0000313" key="2">
    <source>
        <dbReference type="EMBL" id="CEF96501.1"/>
    </source>
</evidence>
<dbReference type="Proteomes" id="UP000009170">
    <property type="component" value="Unassembled WGS sequence"/>
</dbReference>
<dbReference type="OrthoDB" id="10457699at2759"/>
<accession>A0A090LXG8</accession>
<feature type="region of interest" description="Disordered" evidence="1">
    <location>
        <begin position="84"/>
        <end position="143"/>
    </location>
</feature>
<dbReference type="EMBL" id="CAID01000001">
    <property type="protein sequence ID" value="CEF96501.1"/>
    <property type="molecule type" value="Genomic_DNA"/>
</dbReference>
<dbReference type="InterPro" id="IPR013885">
    <property type="entry name" value="DUF1764_euk"/>
</dbReference>
<keyword evidence="3" id="KW-1185">Reference proteome</keyword>
<dbReference type="Pfam" id="PF08576">
    <property type="entry name" value="DUF1764"/>
    <property type="match status" value="1"/>
</dbReference>
<reference evidence="3" key="1">
    <citation type="journal article" date="2006" name="Proc. Natl. Acad. Sci. U.S.A.">
        <title>Genome analysis of the smallest free-living eukaryote Ostreococcus tauri unveils many unique features.</title>
        <authorList>
            <person name="Derelle E."/>
            <person name="Ferraz C."/>
            <person name="Rombauts S."/>
            <person name="Rouze P."/>
            <person name="Worden A.Z."/>
            <person name="Robbens S."/>
            <person name="Partensky F."/>
            <person name="Degroeve S."/>
            <person name="Echeynie S."/>
            <person name="Cooke R."/>
            <person name="Saeys Y."/>
            <person name="Wuyts J."/>
            <person name="Jabbari K."/>
            <person name="Bowler C."/>
            <person name="Panaud O."/>
            <person name="Piegu B."/>
            <person name="Ball S.G."/>
            <person name="Ral J.-P."/>
            <person name="Bouget F.-Y."/>
            <person name="Piganeau G."/>
            <person name="De Baets B."/>
            <person name="Picard A."/>
            <person name="Delseny M."/>
            <person name="Demaille J."/>
            <person name="Van de Peer Y."/>
            <person name="Moreau H."/>
        </authorList>
    </citation>
    <scope>NUCLEOTIDE SEQUENCE [LARGE SCALE GENOMIC DNA]</scope>
    <source>
        <strain evidence="3">OTTH 0595 / CCAP 157/2 / RCC745</strain>
    </source>
</reference>
<reference evidence="2 3" key="2">
    <citation type="journal article" date="2014" name="BMC Genomics">
        <title>An improved genome of the model marine alga Ostreococcus tauri unfolds by assessing Illumina de novo assemblies.</title>
        <authorList>
            <person name="Blanc-Mathieu R."/>
            <person name="Verhelst B."/>
            <person name="Derelle E."/>
            <person name="Rombauts S."/>
            <person name="Bouget F.Y."/>
            <person name="Carre I."/>
            <person name="Chateau A."/>
            <person name="Eyre-Walker A."/>
            <person name="Grimsley N."/>
            <person name="Moreau H."/>
            <person name="Piegu B."/>
            <person name="Rivals E."/>
            <person name="Schackwitz W."/>
            <person name="Van de Peer Y."/>
            <person name="Piganeau G."/>
        </authorList>
    </citation>
    <scope>NUCLEOTIDE SEQUENCE [LARGE SCALE GENOMIC DNA]</scope>
    <source>
        <strain evidence="3">OTTH 0595 / CCAP 157/2 / RCC745</strain>
    </source>
</reference>
<dbReference type="RefSeq" id="XP_003074113.2">
    <property type="nucleotide sequence ID" value="XM_003074067.2"/>
</dbReference>
<sequence>MAKRRGDGASRTTTTTAAAAATRTTAMRTPEGGGAGTATDASRPDDGFDVDALFGAAKAKKRARVEDAVKGASKTEERMRVLLPGEKRRKQKRTTAEFTPVDKPRRTEDGLPVFKSYDDFTDMKAGQDGGGVDEKGRKLGPNGEPGGECPFDCWCCF</sequence>
<evidence type="ECO:0000313" key="3">
    <source>
        <dbReference type="Proteomes" id="UP000009170"/>
    </source>
</evidence>
<gene>
    <name evidence="2" type="ORF">OT_ostta01g00530</name>
</gene>